<dbReference type="Pfam" id="PF01364">
    <property type="entry name" value="Peptidase_C25"/>
    <property type="match status" value="1"/>
</dbReference>
<dbReference type="InterPro" id="IPR012600">
    <property type="entry name" value="Propeptide_C25"/>
</dbReference>
<reference evidence="5" key="2">
    <citation type="submission" date="2021-04" db="EMBL/GenBank/DDBJ databases">
        <authorList>
            <person name="Gilroy R."/>
        </authorList>
    </citation>
    <scope>NUCLEOTIDE SEQUENCE</scope>
    <source>
        <strain evidence="5">Gambia16-930</strain>
    </source>
</reference>
<dbReference type="Pfam" id="PF18962">
    <property type="entry name" value="Por_Secre_tail"/>
    <property type="match status" value="1"/>
</dbReference>
<evidence type="ECO:0000256" key="1">
    <source>
        <dbReference type="ARBA" id="ARBA00022729"/>
    </source>
</evidence>
<dbReference type="GO" id="GO:0004197">
    <property type="term" value="F:cysteine-type endopeptidase activity"/>
    <property type="evidence" value="ECO:0007669"/>
    <property type="project" value="InterPro"/>
</dbReference>
<sequence length="1134" mass="126612">MKKFILPVITLTLLSLQLNSQVLLKGHKEENGKMNLKESFTDLVFTQQFSHLELSTVVENSETFYRLDMGENMLVTEKRAEAELPVYSCLVEIPLCEDIEIEEKVLSSEILELKDGIKILPRQASQSKQNEEIPFEMNREYYSRNSFGNEVRTEIEVLGIMNGVRLARLGIKPVRYNPAANKIEIAKEIEVKVHFVNPDYNGTLALRAKANNSLAGFIGSRTINSKNISASVSGSAVSRPYKMVIVSDPMFEEVLQPFIQWKTEQGFEIIETYTDQTGSTTAGIKAYLQSLWDEADEDNPSPDYLLICGDTGQVPTFDGEHEIYGSGHVTDLYYAEYTGDILPDLFYGRFSASNVTDMQAIVNKTITYEKYQFAQQDKEYLNRILLVAGKETSSPAPTCVNGQMNYVKNYFSDLDTSVYYNPSSGDAGNVSQIMNKLDEGQGFVNYSAHCDQYGWYIPEFLTSEVESMSNTGKYGFFVNNCCLSSKFDVGECFAEKLLRADNKGAVAVIGGSNSTYWNEDFYWSVGSKTPVLNPSYDANKLGAYDRLFHTHSEPFGSWYTTAGQMVQAGNLAVEMMNSELTNYYWEIYNCMGDPSLTPYVGEANMFEDNLPEMLPLGTAEFSLGNLPAYTYVGLSFNGVLRGASQADETGNVNISFEPLGQEGYLKVVLSNQFYAPLTDSIRITQSEDAYILVSDVEFIDCASMQQADSLEVNKEYFINCKLKNLGIQTAENTRVEIEDTHGTELLTSSMQTGNIASGAEVECDNTLKIRIVDGLANGSTLEVTLDINGTDYSDTKRIRKKIAAPMPDILDVSINETQGGKSLTFTLSNTGSVTSGEGEVRFVNESPSLIDISGESSKSVEALSPGQSVEVTFDLYVNNSTTEEKMRFTIMYSAGNYQITKNYIVDMNNRMETFENGSFTLEEWDLGSSYCWTTDTEEKYNGNYSARSAQIGNSKVSALSITTNVLTNDSISFYYKVSSEKNYDYFIFYIDDQVKIKASGTEAGWKRASFAVDRGEHTFRFEYSKDYSSSQGSDAAWIDDVKMPLSGNVTFDRTTEERNGLKIYPNPARDFVQIDNLKGGEDIMIFDLNGRICYKTKSANGSARINVNMLTSGSYYICVKDSLKVVTEKLMIAR</sequence>
<dbReference type="InterPro" id="IPR001769">
    <property type="entry name" value="Gingipain"/>
</dbReference>
<feature type="domain" description="Gingipain propeptide" evidence="3">
    <location>
        <begin position="50"/>
        <end position="200"/>
    </location>
</feature>
<dbReference type="Gene3D" id="3.40.50.10390">
    <property type="entry name" value="Gingipain r, domain 1"/>
    <property type="match status" value="1"/>
</dbReference>
<dbReference type="AlphaFoldDB" id="A0A9D1RFY5"/>
<organism evidence="5 6">
    <name type="scientific">Candidatus Onthomorpha intestinigallinarum</name>
    <dbReference type="NCBI Taxonomy" id="2840880"/>
    <lineage>
        <taxon>Bacteria</taxon>
        <taxon>Pseudomonadati</taxon>
        <taxon>Bacteroidota</taxon>
        <taxon>Bacteroidia</taxon>
        <taxon>Bacteroidales</taxon>
        <taxon>Candidatus Onthomorpha</taxon>
    </lineage>
</organism>
<dbReference type="NCBIfam" id="TIGR04183">
    <property type="entry name" value="Por_Secre_tail"/>
    <property type="match status" value="1"/>
</dbReference>
<dbReference type="InterPro" id="IPR026444">
    <property type="entry name" value="Secre_tail"/>
</dbReference>
<gene>
    <name evidence="5" type="ORF">IAC47_00450</name>
</gene>
<name>A0A9D1RFY5_9BACT</name>
<evidence type="ECO:0000259" key="2">
    <source>
        <dbReference type="Pfam" id="PF01364"/>
    </source>
</evidence>
<keyword evidence="1" id="KW-0732">Signal</keyword>
<reference evidence="5" key="1">
    <citation type="journal article" date="2021" name="PeerJ">
        <title>Extensive microbial diversity within the chicken gut microbiome revealed by metagenomics and culture.</title>
        <authorList>
            <person name="Gilroy R."/>
            <person name="Ravi A."/>
            <person name="Getino M."/>
            <person name="Pursley I."/>
            <person name="Horton D.L."/>
            <person name="Alikhan N.F."/>
            <person name="Baker D."/>
            <person name="Gharbi K."/>
            <person name="Hall N."/>
            <person name="Watson M."/>
            <person name="Adriaenssens E.M."/>
            <person name="Foster-Nyarko E."/>
            <person name="Jarju S."/>
            <person name="Secka A."/>
            <person name="Antonio M."/>
            <person name="Oren A."/>
            <person name="Chaudhuri R.R."/>
            <person name="La Ragione R."/>
            <person name="Hildebrand F."/>
            <person name="Pallen M.J."/>
        </authorList>
    </citation>
    <scope>NUCLEOTIDE SEQUENCE</scope>
    <source>
        <strain evidence="5">Gambia16-930</strain>
    </source>
</reference>
<dbReference type="InterPro" id="IPR029031">
    <property type="entry name" value="Gingipain_N_sf"/>
</dbReference>
<protein>
    <submittedName>
        <fullName evidence="5">T9SS type A sorting domain-containing protein</fullName>
    </submittedName>
</protein>
<dbReference type="InterPro" id="IPR038490">
    <property type="entry name" value="Gingipain_propep_sf"/>
</dbReference>
<dbReference type="SUPFAM" id="SSF52129">
    <property type="entry name" value="Caspase-like"/>
    <property type="match status" value="1"/>
</dbReference>
<dbReference type="Pfam" id="PF08126">
    <property type="entry name" value="Propeptide_C25"/>
    <property type="match status" value="1"/>
</dbReference>
<evidence type="ECO:0000313" key="6">
    <source>
        <dbReference type="Proteomes" id="UP000824267"/>
    </source>
</evidence>
<comment type="caution">
    <text evidence="5">The sequence shown here is derived from an EMBL/GenBank/DDBJ whole genome shotgun (WGS) entry which is preliminary data.</text>
</comment>
<evidence type="ECO:0000313" key="5">
    <source>
        <dbReference type="EMBL" id="HIW86735.1"/>
    </source>
</evidence>
<feature type="domain" description="Gingipain" evidence="2">
    <location>
        <begin position="243"/>
        <end position="597"/>
    </location>
</feature>
<accession>A0A9D1RFY5</accession>
<evidence type="ECO:0000259" key="3">
    <source>
        <dbReference type="Pfam" id="PF08126"/>
    </source>
</evidence>
<dbReference type="GO" id="GO:0006508">
    <property type="term" value="P:proteolysis"/>
    <property type="evidence" value="ECO:0007669"/>
    <property type="project" value="InterPro"/>
</dbReference>
<evidence type="ECO:0000259" key="4">
    <source>
        <dbReference type="Pfam" id="PF18962"/>
    </source>
</evidence>
<dbReference type="Gene3D" id="2.60.40.3800">
    <property type="match status" value="1"/>
</dbReference>
<dbReference type="Proteomes" id="UP000824267">
    <property type="component" value="Unassembled WGS sequence"/>
</dbReference>
<feature type="domain" description="Secretion system C-terminal sorting" evidence="4">
    <location>
        <begin position="1063"/>
        <end position="1132"/>
    </location>
</feature>
<proteinExistence type="predicted"/>
<dbReference type="Gene3D" id="3.40.50.1460">
    <property type="match status" value="1"/>
</dbReference>
<dbReference type="EMBL" id="DXGG01000015">
    <property type="protein sequence ID" value="HIW86735.1"/>
    <property type="molecule type" value="Genomic_DNA"/>
</dbReference>
<dbReference type="InterPro" id="IPR029030">
    <property type="entry name" value="Caspase-like_dom_sf"/>
</dbReference>